<organism evidence="1 2">
    <name type="scientific">Fusarium decemcellulare</name>
    <dbReference type="NCBI Taxonomy" id="57161"/>
    <lineage>
        <taxon>Eukaryota</taxon>
        <taxon>Fungi</taxon>
        <taxon>Dikarya</taxon>
        <taxon>Ascomycota</taxon>
        <taxon>Pezizomycotina</taxon>
        <taxon>Sordariomycetes</taxon>
        <taxon>Hypocreomycetidae</taxon>
        <taxon>Hypocreales</taxon>
        <taxon>Nectriaceae</taxon>
        <taxon>Fusarium</taxon>
        <taxon>Fusarium decemcellulare species complex</taxon>
    </lineage>
</organism>
<name>A0ACC1RXI9_9HYPO</name>
<sequence>MQVTRYTRVSVTLFQQVGCWRVVERGTGSTLLQQAKAVCGKRVTSAVEHEAELQGCNVDWTQRNSGGFPSEALLSPWAESKLVGQPGMRGRAIRSSQMDGVAKAGDVSIIVRIGRGDGRDHRDTGEEEKELILGGSYDIIVWGVEPDQQGCIWTMDASWRHHNQGMMACCLAWL</sequence>
<accession>A0ACC1RXI9</accession>
<comment type="caution">
    <text evidence="1">The sequence shown here is derived from an EMBL/GenBank/DDBJ whole genome shotgun (WGS) entry which is preliminary data.</text>
</comment>
<gene>
    <name evidence="1" type="ORF">NM208_g10531</name>
</gene>
<proteinExistence type="predicted"/>
<keyword evidence="2" id="KW-1185">Reference proteome</keyword>
<protein>
    <submittedName>
        <fullName evidence="1">Uncharacterized protein</fullName>
    </submittedName>
</protein>
<dbReference type="Proteomes" id="UP001148629">
    <property type="component" value="Unassembled WGS sequence"/>
</dbReference>
<dbReference type="EMBL" id="JANRMS010001506">
    <property type="protein sequence ID" value="KAJ3527788.1"/>
    <property type="molecule type" value="Genomic_DNA"/>
</dbReference>
<evidence type="ECO:0000313" key="2">
    <source>
        <dbReference type="Proteomes" id="UP001148629"/>
    </source>
</evidence>
<reference evidence="1" key="1">
    <citation type="submission" date="2022-08" db="EMBL/GenBank/DDBJ databases">
        <title>Genome Sequence of Fusarium decemcellulare.</title>
        <authorList>
            <person name="Buettner E."/>
        </authorList>
    </citation>
    <scope>NUCLEOTIDE SEQUENCE</scope>
    <source>
        <strain evidence="1">Babe19</strain>
    </source>
</reference>
<evidence type="ECO:0000313" key="1">
    <source>
        <dbReference type="EMBL" id="KAJ3527788.1"/>
    </source>
</evidence>